<comment type="function">
    <text evidence="1">Allows the formation of correctly charged Asn-tRNA(Asn) or Gln-tRNA(Gln) through the transamidation of misacylated Asp-tRNA(Asn) or Glu-tRNA(Gln) in organisms which lack either or both of asparaginyl-tRNA or glutaminyl-tRNA synthetases. The reaction takes place in the presence of glutamine and ATP through an activated phospho-Asp-tRNA(Asn) or phospho-Glu-tRNA(Gln).</text>
</comment>
<dbReference type="Gene3D" id="1.10.20.60">
    <property type="entry name" value="Glu-tRNAGln amidotransferase C subunit, N-terminal domain"/>
    <property type="match status" value="1"/>
</dbReference>
<dbReference type="EMBL" id="CP017641">
    <property type="protein sequence ID" value="APZ93777.1"/>
    <property type="molecule type" value="Genomic_DNA"/>
</dbReference>
<keyword evidence="1 2" id="KW-0436">Ligase</keyword>
<evidence type="ECO:0000313" key="2">
    <source>
        <dbReference type="EMBL" id="APZ93777.1"/>
    </source>
</evidence>
<dbReference type="GO" id="GO:0005524">
    <property type="term" value="F:ATP binding"/>
    <property type="evidence" value="ECO:0007669"/>
    <property type="project" value="UniProtKB-KW"/>
</dbReference>
<accession>A0A1P8WIC3</accession>
<proteinExistence type="inferred from homology"/>
<dbReference type="InterPro" id="IPR036113">
    <property type="entry name" value="Asp/Glu-ADT_sf_sub_c"/>
</dbReference>
<dbReference type="NCBIfam" id="TIGR00135">
    <property type="entry name" value="gatC"/>
    <property type="match status" value="1"/>
</dbReference>
<keyword evidence="3" id="KW-1185">Reference proteome</keyword>
<keyword evidence="2" id="KW-0808">Transferase</keyword>
<sequence>MEIEEVRKVASLARLALSEDELKTYGQQLTQILDYVKLLDEVDVDDVQPMPHAVDLQNVFRTDERRESLPREAALANAPKTDGDYFQVPQILEQKDA</sequence>
<dbReference type="SUPFAM" id="SSF141000">
    <property type="entry name" value="Glu-tRNAGln amidotransferase C subunit"/>
    <property type="match status" value="1"/>
</dbReference>
<evidence type="ECO:0000313" key="3">
    <source>
        <dbReference type="Proteomes" id="UP000187735"/>
    </source>
</evidence>
<reference evidence="2 3" key="1">
    <citation type="journal article" date="2016" name="Front. Microbiol.">
        <title>Fuerstia marisgermanicae gen. nov., sp. nov., an Unusual Member of the Phylum Planctomycetes from the German Wadden Sea.</title>
        <authorList>
            <person name="Kohn T."/>
            <person name="Heuer A."/>
            <person name="Jogler M."/>
            <person name="Vollmers J."/>
            <person name="Boedeker C."/>
            <person name="Bunk B."/>
            <person name="Rast P."/>
            <person name="Borchert D."/>
            <person name="Glockner I."/>
            <person name="Freese H.M."/>
            <person name="Klenk H.P."/>
            <person name="Overmann J."/>
            <person name="Kaster A.K."/>
            <person name="Rohde M."/>
            <person name="Wiegand S."/>
            <person name="Jogler C."/>
        </authorList>
    </citation>
    <scope>NUCLEOTIDE SEQUENCE [LARGE SCALE GENOMIC DNA]</scope>
    <source>
        <strain evidence="2 3">NH11</strain>
    </source>
</reference>
<dbReference type="KEGG" id="fmr:Fuma_03395"/>
<dbReference type="GO" id="GO:0016740">
    <property type="term" value="F:transferase activity"/>
    <property type="evidence" value="ECO:0007669"/>
    <property type="project" value="UniProtKB-KW"/>
</dbReference>
<comment type="catalytic activity">
    <reaction evidence="1">
        <text>L-aspartyl-tRNA(Asn) + L-glutamine + ATP + H2O = L-asparaginyl-tRNA(Asn) + L-glutamate + ADP + phosphate + 2 H(+)</text>
        <dbReference type="Rhea" id="RHEA:14513"/>
        <dbReference type="Rhea" id="RHEA-COMP:9674"/>
        <dbReference type="Rhea" id="RHEA-COMP:9677"/>
        <dbReference type="ChEBI" id="CHEBI:15377"/>
        <dbReference type="ChEBI" id="CHEBI:15378"/>
        <dbReference type="ChEBI" id="CHEBI:29985"/>
        <dbReference type="ChEBI" id="CHEBI:30616"/>
        <dbReference type="ChEBI" id="CHEBI:43474"/>
        <dbReference type="ChEBI" id="CHEBI:58359"/>
        <dbReference type="ChEBI" id="CHEBI:78515"/>
        <dbReference type="ChEBI" id="CHEBI:78516"/>
        <dbReference type="ChEBI" id="CHEBI:456216"/>
    </reaction>
</comment>
<dbReference type="GO" id="GO:0006412">
    <property type="term" value="P:translation"/>
    <property type="evidence" value="ECO:0007669"/>
    <property type="project" value="UniProtKB-UniRule"/>
</dbReference>
<keyword evidence="1" id="KW-0547">Nucleotide-binding</keyword>
<dbReference type="GO" id="GO:0070681">
    <property type="term" value="P:glutaminyl-tRNAGln biosynthesis via transamidation"/>
    <property type="evidence" value="ECO:0007669"/>
    <property type="project" value="TreeGrafter"/>
</dbReference>
<dbReference type="GO" id="GO:0050567">
    <property type="term" value="F:glutaminyl-tRNA synthase (glutamine-hydrolyzing) activity"/>
    <property type="evidence" value="ECO:0007669"/>
    <property type="project" value="UniProtKB-UniRule"/>
</dbReference>
<dbReference type="GO" id="GO:0006450">
    <property type="term" value="P:regulation of translational fidelity"/>
    <property type="evidence" value="ECO:0007669"/>
    <property type="project" value="InterPro"/>
</dbReference>
<dbReference type="Proteomes" id="UP000187735">
    <property type="component" value="Chromosome"/>
</dbReference>
<dbReference type="OrthoDB" id="9813938at2"/>
<dbReference type="GO" id="GO:0050566">
    <property type="term" value="F:asparaginyl-tRNA synthase (glutamine-hydrolyzing) activity"/>
    <property type="evidence" value="ECO:0007669"/>
    <property type="project" value="RHEA"/>
</dbReference>
<dbReference type="InterPro" id="IPR003837">
    <property type="entry name" value="GatC"/>
</dbReference>
<comment type="catalytic activity">
    <reaction evidence="1">
        <text>L-glutamyl-tRNA(Gln) + L-glutamine + ATP + H2O = L-glutaminyl-tRNA(Gln) + L-glutamate + ADP + phosphate + H(+)</text>
        <dbReference type="Rhea" id="RHEA:17521"/>
        <dbReference type="Rhea" id="RHEA-COMP:9681"/>
        <dbReference type="Rhea" id="RHEA-COMP:9684"/>
        <dbReference type="ChEBI" id="CHEBI:15377"/>
        <dbReference type="ChEBI" id="CHEBI:15378"/>
        <dbReference type="ChEBI" id="CHEBI:29985"/>
        <dbReference type="ChEBI" id="CHEBI:30616"/>
        <dbReference type="ChEBI" id="CHEBI:43474"/>
        <dbReference type="ChEBI" id="CHEBI:58359"/>
        <dbReference type="ChEBI" id="CHEBI:78520"/>
        <dbReference type="ChEBI" id="CHEBI:78521"/>
        <dbReference type="ChEBI" id="CHEBI:456216"/>
    </reaction>
</comment>
<comment type="subunit">
    <text evidence="1">Heterotrimer of A, B and C subunits.</text>
</comment>
<dbReference type="STRING" id="1891926.Fuma_03395"/>
<gene>
    <name evidence="1 2" type="primary">gatC</name>
    <name evidence="2" type="ORF">Fuma_03395</name>
</gene>
<dbReference type="HAMAP" id="MF_00122">
    <property type="entry name" value="GatC"/>
    <property type="match status" value="1"/>
</dbReference>
<protein>
    <recommendedName>
        <fullName evidence="1">Aspartyl/glutamyl-tRNA(Asn/Gln) amidotransferase subunit C</fullName>
        <shortName evidence="1">Asp/Glu-ADT subunit C</shortName>
        <ecNumber evidence="1">6.3.5.-</ecNumber>
    </recommendedName>
</protein>
<dbReference type="EC" id="6.3.5.-" evidence="1"/>
<name>A0A1P8WIC3_9PLAN</name>
<keyword evidence="1" id="KW-0067">ATP-binding</keyword>
<dbReference type="PANTHER" id="PTHR15004">
    <property type="entry name" value="GLUTAMYL-TRNA(GLN) AMIDOTRANSFERASE SUBUNIT C, MITOCHONDRIAL"/>
    <property type="match status" value="1"/>
</dbReference>
<dbReference type="RefSeq" id="WP_077025186.1">
    <property type="nucleotide sequence ID" value="NZ_CP017641.1"/>
</dbReference>
<keyword evidence="1" id="KW-0648">Protein biosynthesis</keyword>
<dbReference type="AlphaFoldDB" id="A0A1P8WIC3"/>
<organism evidence="2 3">
    <name type="scientific">Fuerstiella marisgermanici</name>
    <dbReference type="NCBI Taxonomy" id="1891926"/>
    <lineage>
        <taxon>Bacteria</taxon>
        <taxon>Pseudomonadati</taxon>
        <taxon>Planctomycetota</taxon>
        <taxon>Planctomycetia</taxon>
        <taxon>Planctomycetales</taxon>
        <taxon>Planctomycetaceae</taxon>
        <taxon>Fuerstiella</taxon>
    </lineage>
</organism>
<dbReference type="Pfam" id="PF02686">
    <property type="entry name" value="GatC"/>
    <property type="match status" value="1"/>
</dbReference>
<evidence type="ECO:0000256" key="1">
    <source>
        <dbReference type="HAMAP-Rule" id="MF_00122"/>
    </source>
</evidence>
<dbReference type="PANTHER" id="PTHR15004:SF0">
    <property type="entry name" value="GLUTAMYL-TRNA(GLN) AMIDOTRANSFERASE SUBUNIT C, MITOCHONDRIAL"/>
    <property type="match status" value="1"/>
</dbReference>
<comment type="similarity">
    <text evidence="1">Belongs to the GatC family.</text>
</comment>